<feature type="domain" description="Glyoxalase/fosfomycin resistance/dioxygenase" evidence="1">
    <location>
        <begin position="8"/>
        <end position="118"/>
    </location>
</feature>
<keyword evidence="3" id="KW-1185">Reference proteome</keyword>
<evidence type="ECO:0000313" key="2">
    <source>
        <dbReference type="EMBL" id="MTW01924.1"/>
    </source>
</evidence>
<sequence length="123" mass="13576">MELGNFSVSLAVKDIAASRAFYEKLGFTVWGGDQSKNWLILKNGSTVIGLFQGMFERNILTFNPGWDGDANKLPQFSDVRVLQHSLRAQGVPLLSEVDETTSGPASFMVEDPDGNQILFDQHV</sequence>
<comment type="caution">
    <text evidence="2">The sequence shown here is derived from an EMBL/GenBank/DDBJ whole genome shotgun (WGS) entry which is preliminary data.</text>
</comment>
<dbReference type="InterPro" id="IPR004360">
    <property type="entry name" value="Glyas_Fos-R_dOase_dom"/>
</dbReference>
<dbReference type="Proteomes" id="UP000484015">
    <property type="component" value="Unassembled WGS sequence"/>
</dbReference>
<evidence type="ECO:0000313" key="3">
    <source>
        <dbReference type="Proteomes" id="UP000484015"/>
    </source>
</evidence>
<dbReference type="InterPro" id="IPR029068">
    <property type="entry name" value="Glyas_Bleomycin-R_OHBP_Dase"/>
</dbReference>
<dbReference type="SUPFAM" id="SSF54593">
    <property type="entry name" value="Glyoxalase/Bleomycin resistance protein/Dihydroxybiphenyl dioxygenase"/>
    <property type="match status" value="1"/>
</dbReference>
<dbReference type="EMBL" id="WNLA01000003">
    <property type="protein sequence ID" value="MTW01924.1"/>
    <property type="molecule type" value="Genomic_DNA"/>
</dbReference>
<dbReference type="Gene3D" id="3.10.180.10">
    <property type="entry name" value="2,3-Dihydroxybiphenyl 1,2-Dioxygenase, domain 1"/>
    <property type="match status" value="1"/>
</dbReference>
<organism evidence="2 3">
    <name type="scientific">Pseudoduganella ginsengisoli</name>
    <dbReference type="NCBI Taxonomy" id="1462440"/>
    <lineage>
        <taxon>Bacteria</taxon>
        <taxon>Pseudomonadati</taxon>
        <taxon>Pseudomonadota</taxon>
        <taxon>Betaproteobacteria</taxon>
        <taxon>Burkholderiales</taxon>
        <taxon>Oxalobacteraceae</taxon>
        <taxon>Telluria group</taxon>
        <taxon>Pseudoduganella</taxon>
    </lineage>
</organism>
<dbReference type="PANTHER" id="PTHR36503:SF1">
    <property type="entry name" value="BLR2520 PROTEIN"/>
    <property type="match status" value="1"/>
</dbReference>
<evidence type="ECO:0000259" key="1">
    <source>
        <dbReference type="Pfam" id="PF00903"/>
    </source>
</evidence>
<accession>A0A6L6PXP6</accession>
<reference evidence="2 3" key="1">
    <citation type="submission" date="2019-11" db="EMBL/GenBank/DDBJ databases">
        <title>Type strains purchased from KCTC, JCM and DSMZ.</title>
        <authorList>
            <person name="Lu H."/>
        </authorList>
    </citation>
    <scope>NUCLEOTIDE SEQUENCE [LARGE SCALE GENOMIC DNA]</scope>
    <source>
        <strain evidence="2 3">KCTC 42409</strain>
    </source>
</reference>
<proteinExistence type="predicted"/>
<gene>
    <name evidence="2" type="ORF">GM668_07460</name>
</gene>
<dbReference type="RefSeq" id="WP_155438315.1">
    <property type="nucleotide sequence ID" value="NZ_WNLA01000003.1"/>
</dbReference>
<dbReference type="Pfam" id="PF00903">
    <property type="entry name" value="Glyoxalase"/>
    <property type="match status" value="1"/>
</dbReference>
<protein>
    <submittedName>
        <fullName evidence="2">VOC family protein</fullName>
    </submittedName>
</protein>
<dbReference type="PANTHER" id="PTHR36503">
    <property type="entry name" value="BLR2520 PROTEIN"/>
    <property type="match status" value="1"/>
</dbReference>
<dbReference type="OrthoDB" id="2719609at2"/>
<dbReference type="AlphaFoldDB" id="A0A6L6PXP6"/>
<name>A0A6L6PXP6_9BURK</name>